<dbReference type="InterPro" id="IPR013783">
    <property type="entry name" value="Ig-like_fold"/>
</dbReference>
<keyword evidence="5" id="KW-1185">Reference proteome</keyword>
<evidence type="ECO:0000313" key="5">
    <source>
        <dbReference type="Proteomes" id="UP000029050"/>
    </source>
</evidence>
<feature type="chain" id="PRO_5001819410" evidence="2">
    <location>
        <begin position="33"/>
        <end position="595"/>
    </location>
</feature>
<dbReference type="InterPro" id="IPR041033">
    <property type="entry name" value="SpaA_PFL_dom_1"/>
</dbReference>
<keyword evidence="2" id="KW-0732">Signal</keyword>
<comment type="caution">
    <text evidence="4">The sequence shown here is derived from an EMBL/GenBank/DDBJ whole genome shotgun (WGS) entry which is preliminary data.</text>
</comment>
<feature type="transmembrane region" description="Helical" evidence="1">
    <location>
        <begin position="558"/>
        <end position="579"/>
    </location>
</feature>
<dbReference type="Gene3D" id="2.60.40.740">
    <property type="match status" value="1"/>
</dbReference>
<dbReference type="Gene3D" id="2.60.40.10">
    <property type="entry name" value="Immunoglobulins"/>
    <property type="match status" value="2"/>
</dbReference>
<dbReference type="InterPro" id="IPR026466">
    <property type="entry name" value="Fim_isopep_form_D2_dom"/>
</dbReference>
<protein>
    <submittedName>
        <fullName evidence="4">Collagen-binding protein</fullName>
    </submittedName>
</protein>
<dbReference type="AlphaFoldDB" id="A0A087CFY7"/>
<evidence type="ECO:0000313" key="4">
    <source>
        <dbReference type="EMBL" id="KFI82187.1"/>
    </source>
</evidence>
<dbReference type="GO" id="GO:0005975">
    <property type="term" value="P:carbohydrate metabolic process"/>
    <property type="evidence" value="ECO:0007669"/>
    <property type="project" value="UniProtKB-ARBA"/>
</dbReference>
<sequence length="595" mass="61130">MNTKLRVKRLAGLVAAASVTLAGFGLVSTAQAATNDATITVNVTQAGETGATYTAYLIGEYENKVFTAAGKIDSIGIAANTGSGVNDDIKDAAIAAGAPAATIDAAKPAGWVAANWLGYTTTPISDDTISAVSPYAGKLQVFAQQLAGTANFTTNTTAIVPGVKSGDPVPAGGTITFSNLDEGLYLIVDSSPSSSAAHSLPIIVGTKAWNPAGSGSFVDFADGGTGVKPELGVAQLKNDATYVGKTIVGNGTGFNIGDEVEYEVTFTVPTIPAGKINWSTTITDTFPTALDLPAVTDVEIYAGADTTNIASKLPAGSISKAGQILTITNLENLFAAQTAAGGTEWENVATVPTTTIPVPAGTIIRIRYKAVINDQAEAVYAVDTLTNLPANTNSVKYTNPDHTEAHDSEDDATAYTFGIDLEKVDKADPATKLPNASFTVARASAPSVPLTFTETSANSGVYRYDPAGSTVIVSRTAGSFKIYGIASGEYIFTETSAPTDFYAVSPFKVTISATFALNTQTVSSVDYVLDSSTDTWLTNGDKTVTVGDTKKTLANLPYTGGIGIALFLIIGAAVTIIGVRAHRQSAKAETAASAV</sequence>
<keyword evidence="1" id="KW-0472">Membrane</keyword>
<dbReference type="NCBIfam" id="TIGR04226">
    <property type="entry name" value="RrgB_K2N_iso_D2"/>
    <property type="match status" value="1"/>
</dbReference>
<dbReference type="GeneID" id="98300244"/>
<keyword evidence="1" id="KW-0812">Transmembrane</keyword>
<gene>
    <name evidence="4" type="ORF">BPSY_1036</name>
</gene>
<dbReference type="Proteomes" id="UP000029050">
    <property type="component" value="Unassembled WGS sequence"/>
</dbReference>
<accession>A0A087CFY7</accession>
<keyword evidence="4" id="KW-0176">Collagen</keyword>
<name>A0A087CFY7_9BIFI</name>
<dbReference type="STRING" id="218140.BPSY_1036"/>
<evidence type="ECO:0000259" key="3">
    <source>
        <dbReference type="Pfam" id="PF17802"/>
    </source>
</evidence>
<feature type="signal peptide" evidence="2">
    <location>
        <begin position="1"/>
        <end position="32"/>
    </location>
</feature>
<dbReference type="RefSeq" id="WP_033494759.1">
    <property type="nucleotide sequence ID" value="NZ_JGZI01000009.1"/>
</dbReference>
<dbReference type="eggNOG" id="COG4932">
    <property type="taxonomic scope" value="Bacteria"/>
</dbReference>
<evidence type="ECO:0000256" key="2">
    <source>
        <dbReference type="SAM" id="SignalP"/>
    </source>
</evidence>
<evidence type="ECO:0000256" key="1">
    <source>
        <dbReference type="SAM" id="Phobius"/>
    </source>
</evidence>
<organism evidence="4 5">
    <name type="scientific">Bifidobacterium psychraerophilum</name>
    <dbReference type="NCBI Taxonomy" id="218140"/>
    <lineage>
        <taxon>Bacteria</taxon>
        <taxon>Bacillati</taxon>
        <taxon>Actinomycetota</taxon>
        <taxon>Actinomycetes</taxon>
        <taxon>Bifidobacteriales</taxon>
        <taxon>Bifidobacteriaceae</taxon>
        <taxon>Bifidobacterium</taxon>
    </lineage>
</organism>
<dbReference type="EMBL" id="JGZI01000009">
    <property type="protein sequence ID" value="KFI82187.1"/>
    <property type="molecule type" value="Genomic_DNA"/>
</dbReference>
<proteinExistence type="predicted"/>
<reference evidence="4 5" key="1">
    <citation type="submission" date="2014-03" db="EMBL/GenBank/DDBJ databases">
        <title>Genomics of Bifidobacteria.</title>
        <authorList>
            <person name="Ventura M."/>
            <person name="Milani C."/>
            <person name="Lugli G.A."/>
        </authorList>
    </citation>
    <scope>NUCLEOTIDE SEQUENCE [LARGE SCALE GENOMIC DNA]</scope>
    <source>
        <strain evidence="4 5">LMG 21775</strain>
    </source>
</reference>
<dbReference type="Pfam" id="PF17802">
    <property type="entry name" value="SpaA"/>
    <property type="match status" value="1"/>
</dbReference>
<feature type="domain" description="SpaA-like prealbumin fold" evidence="3">
    <location>
        <begin position="420"/>
        <end position="514"/>
    </location>
</feature>
<dbReference type="OrthoDB" id="3231362at2"/>
<keyword evidence="1" id="KW-1133">Transmembrane helix</keyword>